<dbReference type="EMBL" id="JADOES010000018">
    <property type="protein sequence ID" value="MBT9315940.1"/>
    <property type="molecule type" value="Genomic_DNA"/>
</dbReference>
<evidence type="ECO:0000256" key="1">
    <source>
        <dbReference type="SAM" id="MobiDB-lite"/>
    </source>
</evidence>
<evidence type="ECO:0000313" key="2">
    <source>
        <dbReference type="EMBL" id="MBT9315940.1"/>
    </source>
</evidence>
<keyword evidence="3" id="KW-1185">Reference proteome</keyword>
<feature type="compositionally biased region" description="Polar residues" evidence="1">
    <location>
        <begin position="41"/>
        <end position="58"/>
    </location>
</feature>
<organism evidence="2 3">
    <name type="scientific">Leptothoe spongobia TAU-MAC 1115</name>
    <dbReference type="NCBI Taxonomy" id="1967444"/>
    <lineage>
        <taxon>Bacteria</taxon>
        <taxon>Bacillati</taxon>
        <taxon>Cyanobacteriota</taxon>
        <taxon>Cyanophyceae</taxon>
        <taxon>Nodosilineales</taxon>
        <taxon>Cymatolegaceae</taxon>
        <taxon>Leptothoe</taxon>
        <taxon>Leptothoe spongobia</taxon>
    </lineage>
</organism>
<dbReference type="Pfam" id="PF06051">
    <property type="entry name" value="DUF928"/>
    <property type="match status" value="1"/>
</dbReference>
<name>A0A947GI84_9CYAN</name>
<reference evidence="2" key="2">
    <citation type="journal article" date="2021" name="Mar. Drugs">
        <title>Genome Reduction and Secondary Metabolism of the Marine Sponge-Associated Cyanobacterium Leptothoe.</title>
        <authorList>
            <person name="Konstantinou D."/>
            <person name="Popin R.V."/>
            <person name="Fewer D.P."/>
            <person name="Sivonen K."/>
            <person name="Gkelis S."/>
        </authorList>
    </citation>
    <scope>NUCLEOTIDE SEQUENCE</scope>
    <source>
        <strain evidence="2">TAU-MAC 1115</strain>
    </source>
</reference>
<sequence length="238" mass="25449">MKRMLWPINMGTCLTVLTVGLATVGSIMGPTLAQGRLDFKPTSTGAPGNRESGANRSGACTRTEQGLVALMPDNNLAQTTASHPVMYAYFPESTAQFAEFALYEEGSGELLYGTLFNVTGNSGLVAIAVPDRATVSPLRVGQRYDWSLSLICNIRDRASDMIVQGSFERVSSGNINQQLQGVSVGQQPFIYAAASLWPETLTSVLEASQGNRATAEQNLKDLLQSVGLVDLVDESLLP</sequence>
<dbReference type="Proteomes" id="UP000717364">
    <property type="component" value="Unassembled WGS sequence"/>
</dbReference>
<dbReference type="InterPro" id="IPR010328">
    <property type="entry name" value="DUF928"/>
</dbReference>
<comment type="caution">
    <text evidence="2">The sequence shown here is derived from an EMBL/GenBank/DDBJ whole genome shotgun (WGS) entry which is preliminary data.</text>
</comment>
<evidence type="ECO:0000313" key="3">
    <source>
        <dbReference type="Proteomes" id="UP000717364"/>
    </source>
</evidence>
<protein>
    <submittedName>
        <fullName evidence="2">DUF928 domain-containing protein</fullName>
    </submittedName>
</protein>
<reference evidence="2" key="1">
    <citation type="submission" date="2020-11" db="EMBL/GenBank/DDBJ databases">
        <authorList>
            <person name="Konstantinou D."/>
            <person name="Gkelis S."/>
            <person name="Popin R."/>
            <person name="Fewer D."/>
            <person name="Sivonen K."/>
        </authorList>
    </citation>
    <scope>NUCLEOTIDE SEQUENCE</scope>
    <source>
        <strain evidence="2">TAU-MAC 1115</strain>
    </source>
</reference>
<feature type="region of interest" description="Disordered" evidence="1">
    <location>
        <begin position="38"/>
        <end position="58"/>
    </location>
</feature>
<dbReference type="AlphaFoldDB" id="A0A947GI84"/>
<gene>
    <name evidence="2" type="ORF">IXB50_10955</name>
</gene>
<dbReference type="RefSeq" id="WP_215609004.1">
    <property type="nucleotide sequence ID" value="NZ_JADOES010000018.1"/>
</dbReference>
<accession>A0A947GI84</accession>
<proteinExistence type="predicted"/>